<protein>
    <submittedName>
        <fullName evidence="3">Helix-turn-helix transcriptional regulator</fullName>
    </submittedName>
</protein>
<dbReference type="Gene3D" id="1.10.260.40">
    <property type="entry name" value="lambda repressor-like DNA-binding domains"/>
    <property type="match status" value="1"/>
</dbReference>
<proteinExistence type="predicted"/>
<sequence length="62" mass="7068">MNNLKKIRLALNISQEELAERLHVERSTIAKWENGTYPRASKLESIAKVLNCTVDDLLCAKK</sequence>
<organism evidence="3 4">
    <name type="scientific">Selenomonas montiformis</name>
    <dbReference type="NCBI Taxonomy" id="2652285"/>
    <lineage>
        <taxon>Bacteria</taxon>
        <taxon>Bacillati</taxon>
        <taxon>Bacillota</taxon>
        <taxon>Negativicutes</taxon>
        <taxon>Selenomonadales</taxon>
        <taxon>Selenomonadaceae</taxon>
        <taxon>Selenomonas</taxon>
    </lineage>
</organism>
<dbReference type="PROSITE" id="PS50943">
    <property type="entry name" value="HTH_CROC1"/>
    <property type="match status" value="1"/>
</dbReference>
<dbReference type="InterPro" id="IPR010982">
    <property type="entry name" value="Lambda_DNA-bd_dom_sf"/>
</dbReference>
<evidence type="ECO:0000256" key="1">
    <source>
        <dbReference type="ARBA" id="ARBA00023125"/>
    </source>
</evidence>
<evidence type="ECO:0000313" key="3">
    <source>
        <dbReference type="EMBL" id="MSV25915.1"/>
    </source>
</evidence>
<dbReference type="SMART" id="SM00530">
    <property type="entry name" value="HTH_XRE"/>
    <property type="match status" value="1"/>
</dbReference>
<dbReference type="GO" id="GO:0003677">
    <property type="term" value="F:DNA binding"/>
    <property type="evidence" value="ECO:0007669"/>
    <property type="project" value="UniProtKB-KW"/>
</dbReference>
<comment type="caution">
    <text evidence="3">The sequence shown here is derived from an EMBL/GenBank/DDBJ whole genome shotgun (WGS) entry which is preliminary data.</text>
</comment>
<dbReference type="AlphaFoldDB" id="A0A6I2UZX4"/>
<dbReference type="CDD" id="cd00093">
    <property type="entry name" value="HTH_XRE"/>
    <property type="match status" value="1"/>
</dbReference>
<dbReference type="PANTHER" id="PTHR46558:SF4">
    <property type="entry name" value="DNA-BIDING PHAGE PROTEIN"/>
    <property type="match status" value="1"/>
</dbReference>
<keyword evidence="1" id="KW-0238">DNA-binding</keyword>
<dbReference type="Pfam" id="PF01381">
    <property type="entry name" value="HTH_3"/>
    <property type="match status" value="1"/>
</dbReference>
<reference evidence="3 4" key="1">
    <citation type="submission" date="2019-08" db="EMBL/GenBank/DDBJ databases">
        <title>In-depth cultivation of the pig gut microbiome towards novel bacterial diversity and tailored functional studies.</title>
        <authorList>
            <person name="Wylensek D."/>
            <person name="Hitch T.C.A."/>
            <person name="Clavel T."/>
        </authorList>
    </citation>
    <scope>NUCLEOTIDE SEQUENCE [LARGE SCALE GENOMIC DNA]</scope>
    <source>
        <strain evidence="4">WCA-380-WT-3B3</strain>
    </source>
</reference>
<dbReference type="RefSeq" id="WP_154621678.1">
    <property type="nucleotide sequence ID" value="NZ_VUNL01000018.1"/>
</dbReference>
<name>A0A6I2UZX4_9FIRM</name>
<dbReference type="EMBL" id="VUNL01000018">
    <property type="protein sequence ID" value="MSV25915.1"/>
    <property type="molecule type" value="Genomic_DNA"/>
</dbReference>
<accession>A0A6I2UZX4</accession>
<feature type="domain" description="HTH cro/C1-type" evidence="2">
    <location>
        <begin position="4"/>
        <end position="57"/>
    </location>
</feature>
<keyword evidence="4" id="KW-1185">Reference proteome</keyword>
<dbReference type="InterPro" id="IPR001387">
    <property type="entry name" value="Cro/C1-type_HTH"/>
</dbReference>
<dbReference type="PANTHER" id="PTHR46558">
    <property type="entry name" value="TRACRIPTIONAL REGULATORY PROTEIN-RELATED-RELATED"/>
    <property type="match status" value="1"/>
</dbReference>
<dbReference type="Proteomes" id="UP000430222">
    <property type="component" value="Unassembled WGS sequence"/>
</dbReference>
<evidence type="ECO:0000313" key="4">
    <source>
        <dbReference type="Proteomes" id="UP000430222"/>
    </source>
</evidence>
<gene>
    <name evidence="3" type="ORF">FYJ78_12230</name>
</gene>
<dbReference type="SUPFAM" id="SSF47413">
    <property type="entry name" value="lambda repressor-like DNA-binding domains"/>
    <property type="match status" value="1"/>
</dbReference>
<evidence type="ECO:0000259" key="2">
    <source>
        <dbReference type="PROSITE" id="PS50943"/>
    </source>
</evidence>